<organism evidence="2 3">
    <name type="scientific">Saccharomyces pastorianus</name>
    <name type="common">Lager yeast</name>
    <name type="synonym">Saccharomyces cerevisiae x Saccharomyces eubayanus</name>
    <dbReference type="NCBI Taxonomy" id="27292"/>
    <lineage>
        <taxon>Eukaryota</taxon>
        <taxon>Fungi</taxon>
        <taxon>Dikarya</taxon>
        <taxon>Ascomycota</taxon>
        <taxon>Saccharomycotina</taxon>
        <taxon>Saccharomycetes</taxon>
        <taxon>Saccharomycetales</taxon>
        <taxon>Saccharomycetaceae</taxon>
        <taxon>Saccharomyces</taxon>
    </lineage>
</organism>
<dbReference type="Pfam" id="PF09295">
    <property type="entry name" value="ChAPs"/>
    <property type="match status" value="2"/>
</dbReference>
<dbReference type="EMBL" id="CP048992">
    <property type="protein sequence ID" value="QID80850.1"/>
    <property type="molecule type" value="Genomic_DNA"/>
</dbReference>
<dbReference type="InterPro" id="IPR011990">
    <property type="entry name" value="TPR-like_helical_dom_sf"/>
</dbReference>
<evidence type="ECO:0000313" key="2">
    <source>
        <dbReference type="EMBL" id="QID80850.1"/>
    </source>
</evidence>
<dbReference type="Proteomes" id="UP000501346">
    <property type="component" value="Chromosome ScXI"/>
</dbReference>
<dbReference type="PANTHER" id="PTHR31975:SF2">
    <property type="entry name" value="CHITIN BIOSYNTHESIS PROTEIN CHS6-RELATED"/>
    <property type="match status" value="1"/>
</dbReference>
<evidence type="ECO:0000313" key="3">
    <source>
        <dbReference type="Proteomes" id="UP000501346"/>
    </source>
</evidence>
<dbReference type="GO" id="GO:0034044">
    <property type="term" value="C:exomer complex"/>
    <property type="evidence" value="ECO:0007669"/>
    <property type="project" value="UniProtKB-ARBA"/>
</dbReference>
<dbReference type="Gene3D" id="1.25.40.10">
    <property type="entry name" value="Tetratricopeptide repeat domain"/>
    <property type="match status" value="1"/>
</dbReference>
<protein>
    <submittedName>
        <fullName evidence="2">ChAPs (Chs5p-Arf1p-binding proteins) member 2</fullName>
    </submittedName>
</protein>
<dbReference type="PANTHER" id="PTHR31975">
    <property type="entry name" value="BUD SITE SELECTION PROTEIN 7-RELATED"/>
    <property type="match status" value="1"/>
</dbReference>
<gene>
    <name evidence="2" type="primary">BCH2_1</name>
    <name evidence="2" type="ORF">GRS66_003202</name>
</gene>
<dbReference type="OrthoDB" id="434695at2759"/>
<dbReference type="GO" id="GO:0006893">
    <property type="term" value="P:Golgi to plasma membrane transport"/>
    <property type="evidence" value="ECO:0007669"/>
    <property type="project" value="TreeGrafter"/>
</dbReference>
<name>A0A6C1DW47_SACPS</name>
<sequence>MSFLWGSTKSKKGKNKKAAGSLPSGVVPQQRVKPTRKNVPIDYPRTLEKVHGESLIFRTSLLSELVSTGKSGIGPPDLIHCTELDKFHDEKIGEFFYITGIDASSVSMPIAFLKLIKWNDGKKLKSASLKNDDITTYCTFNIFQKLDIRLRYESEDVYQVNIVDCLNGNNEIPLSDLIWEETFVSCCIRSVIINSDFERKIPGLVELPFVFENRCASDYKRVIDSLCKFLPRFLECGWDSTKSVYATILNNYLTESLLVFLSITPEFITDYAIQVLDNLMTNDPSNSRYYAIVIISIMERSNDRDVEMIKRIHEILDLLLPVLYGLPSDEPYISDLINCITDVLSIQARFLLNNNDYELSLSISTLATNLSSDNFESWYLLSKGYIFSQQYDKALLSINSMPCLAEYDIVKQAQINAFKFYMNYYKAPLCHSREHCTMTSHELNHLMNIMHYENELELKTIIFGRTVMPNESKYGCIEEIWNKSCLELGPICGPQSDNLINFVSQQEVNTVGDMLLLKRSKETRQESWFIKQVRLLLMELVARIGWNALLQLRSDVFVMESKFKMIESSDKLSTELRQKRLCQRWFDAMFLNVYEDLSISTSSQENKATAKYSGLEWELLGLALLRVSDLPDAVACLRTSILARFDPISCHHLLNLYLTMDFNDEFMRRFDVDIILDLLVKLISFRIRFYDRFQIFSLQVLRKLEGQLGSEIIKNKIINSPYGQAGITSVIDYMLECLSKNRNEASLAYERPLPDLPSTIKPLAD</sequence>
<reference evidence="2 3" key="1">
    <citation type="journal article" date="2019" name="BMC Genomics">
        <title>Chromosome level assembly and comparative genome analysis confirm lager-brewing yeasts originated from a single hybridization.</title>
        <authorList>
            <person name="Salazar A.N."/>
            <person name="Gorter de Vries A.R."/>
            <person name="van den Broek M."/>
            <person name="Brouwers N."/>
            <person name="de la Torre Cortes P."/>
            <person name="Kuijpers N.G.A."/>
            <person name="Daran J.G."/>
            <person name="Abeel T."/>
        </authorList>
    </citation>
    <scope>NUCLEOTIDE SEQUENCE [LARGE SCALE GENOMIC DNA]</scope>
    <source>
        <strain evidence="2 3">CBS 1483</strain>
    </source>
</reference>
<dbReference type="InterPro" id="IPR015374">
    <property type="entry name" value="ChAPs"/>
</dbReference>
<keyword evidence="3" id="KW-1185">Reference proteome</keyword>
<proteinExistence type="predicted"/>
<dbReference type="AlphaFoldDB" id="A0A6C1DW47"/>
<accession>A0A6C1DW47</accession>
<dbReference type="SUPFAM" id="SSF48452">
    <property type="entry name" value="TPR-like"/>
    <property type="match status" value="1"/>
</dbReference>
<evidence type="ECO:0000256" key="1">
    <source>
        <dbReference type="SAM" id="MobiDB-lite"/>
    </source>
</evidence>
<feature type="region of interest" description="Disordered" evidence="1">
    <location>
        <begin position="1"/>
        <end position="31"/>
    </location>
</feature>